<organism evidence="5 6">
    <name type="scientific">Pseudoduganella chitinolytica</name>
    <dbReference type="NCBI Taxonomy" id="34070"/>
    <lineage>
        <taxon>Bacteria</taxon>
        <taxon>Pseudomonadati</taxon>
        <taxon>Pseudomonadota</taxon>
        <taxon>Betaproteobacteria</taxon>
        <taxon>Burkholderiales</taxon>
        <taxon>Oxalobacteraceae</taxon>
        <taxon>Telluria group</taxon>
        <taxon>Pseudoduganella</taxon>
    </lineage>
</organism>
<evidence type="ECO:0000313" key="6">
    <source>
        <dbReference type="Proteomes" id="UP001216510"/>
    </source>
</evidence>
<evidence type="ECO:0000256" key="1">
    <source>
        <dbReference type="ARBA" id="ARBA00022692"/>
    </source>
</evidence>
<dbReference type="SUPFAM" id="SSF103473">
    <property type="entry name" value="MFS general substrate transporter"/>
    <property type="match status" value="1"/>
</dbReference>
<proteinExistence type="predicted"/>
<reference evidence="5 6" key="1">
    <citation type="submission" date="2023-02" db="EMBL/GenBank/DDBJ databases">
        <title>Gemone sequence of Telluria chitinolytica ACM 3522T.</title>
        <authorList>
            <person name="Frediansyah A."/>
            <person name="Miess H."/>
            <person name="Gross H."/>
        </authorList>
    </citation>
    <scope>NUCLEOTIDE SEQUENCE [LARGE SCALE GENOMIC DNA]</scope>
    <source>
        <strain evidence="5 6">ACM 3522</strain>
    </source>
</reference>
<feature type="transmembrane region" description="Helical" evidence="4">
    <location>
        <begin position="166"/>
        <end position="190"/>
    </location>
</feature>
<feature type="transmembrane region" description="Helical" evidence="4">
    <location>
        <begin position="16"/>
        <end position="34"/>
    </location>
</feature>
<feature type="transmembrane region" description="Helical" evidence="4">
    <location>
        <begin position="221"/>
        <end position="244"/>
    </location>
</feature>
<dbReference type="EMBL" id="CP119083">
    <property type="protein sequence ID" value="WEF34424.1"/>
    <property type="molecule type" value="Genomic_DNA"/>
</dbReference>
<dbReference type="Gene3D" id="1.20.1250.20">
    <property type="entry name" value="MFS general substrate transporter like domains"/>
    <property type="match status" value="1"/>
</dbReference>
<keyword evidence="3 4" id="KW-0472">Membrane</keyword>
<dbReference type="PANTHER" id="PTHR11360">
    <property type="entry name" value="MONOCARBOXYLATE TRANSPORTER"/>
    <property type="match status" value="1"/>
</dbReference>
<evidence type="ECO:0000313" key="5">
    <source>
        <dbReference type="EMBL" id="WEF34424.1"/>
    </source>
</evidence>
<feature type="transmembrane region" description="Helical" evidence="4">
    <location>
        <begin position="105"/>
        <end position="128"/>
    </location>
</feature>
<feature type="transmembrane region" description="Helical" evidence="4">
    <location>
        <begin position="345"/>
        <end position="370"/>
    </location>
</feature>
<evidence type="ECO:0000256" key="4">
    <source>
        <dbReference type="SAM" id="Phobius"/>
    </source>
</evidence>
<dbReference type="RefSeq" id="WP_277417102.1">
    <property type="nucleotide sequence ID" value="NZ_CP119083.1"/>
</dbReference>
<keyword evidence="1 4" id="KW-0812">Transmembrane</keyword>
<gene>
    <name evidence="5" type="ORF">PX653_06545</name>
</gene>
<keyword evidence="2 4" id="KW-1133">Transmembrane helix</keyword>
<name>A0ABY8BEU1_9BURK</name>
<feature type="transmembrane region" description="Helical" evidence="4">
    <location>
        <begin position="290"/>
        <end position="306"/>
    </location>
</feature>
<feature type="transmembrane region" description="Helical" evidence="4">
    <location>
        <begin position="140"/>
        <end position="160"/>
    </location>
</feature>
<dbReference type="InterPro" id="IPR036259">
    <property type="entry name" value="MFS_trans_sf"/>
</dbReference>
<evidence type="ECO:0000256" key="2">
    <source>
        <dbReference type="ARBA" id="ARBA00022989"/>
    </source>
</evidence>
<evidence type="ECO:0000256" key="3">
    <source>
        <dbReference type="ARBA" id="ARBA00023136"/>
    </source>
</evidence>
<sequence length="416" mass="42964">MTDGVAPDPGRQRATLAILAITQIASWGSLYYSITILGPALAREFQWSGAMVYGAYSWSLIVSSLAATPAGALLDRLGGRVVMGAGSLAAAAGMLLLAGTTSWALYVLAWTVLGLAMALTLYEAAFATLNRDFGAASRRLISTLTLFGGFASTVFWPLTMRLDTALGWRGTCLAYAVMHLVLCLPLHLCLAGRHGGTARAPATASASGGDLQLREALRHPAFWKLALAFAVNALIFSALAVHLIPLLRQLGYGATLAVALAALIGPAQVAGRIAERLWFQDAPPQRIGRLAFAALPAGLLAMVLLAHRQWAAGLFCLLLGASNGVLTIVRGTVPQELFGRRHYGAIAGAMAGPSLLARAAGPLLTALLLGAGTSPLALLGLFLGLSLLSLGGFVAATIPGERRSDGVAEAKAPGPG</sequence>
<keyword evidence="6" id="KW-1185">Reference proteome</keyword>
<feature type="transmembrane region" description="Helical" evidence="4">
    <location>
        <begin position="312"/>
        <end position="333"/>
    </location>
</feature>
<dbReference type="InterPro" id="IPR011701">
    <property type="entry name" value="MFS"/>
</dbReference>
<protein>
    <submittedName>
        <fullName evidence="5">MFS transporter</fullName>
    </submittedName>
</protein>
<feature type="transmembrane region" description="Helical" evidence="4">
    <location>
        <begin position="81"/>
        <end position="99"/>
    </location>
</feature>
<feature type="transmembrane region" description="Helical" evidence="4">
    <location>
        <begin position="54"/>
        <end position="74"/>
    </location>
</feature>
<feature type="transmembrane region" description="Helical" evidence="4">
    <location>
        <begin position="250"/>
        <end position="269"/>
    </location>
</feature>
<dbReference type="Proteomes" id="UP001216510">
    <property type="component" value="Chromosome"/>
</dbReference>
<accession>A0ABY8BEU1</accession>
<dbReference type="Pfam" id="PF07690">
    <property type="entry name" value="MFS_1"/>
    <property type="match status" value="1"/>
</dbReference>
<dbReference type="InterPro" id="IPR050327">
    <property type="entry name" value="Proton-linked_MCT"/>
</dbReference>
<feature type="transmembrane region" description="Helical" evidence="4">
    <location>
        <begin position="376"/>
        <end position="396"/>
    </location>
</feature>